<gene>
    <name evidence="2" type="ORF">CLV25_104183</name>
</gene>
<dbReference type="OrthoDB" id="9788101at2"/>
<sequence>MPLFTVVTVSYNCVETIEKTILSVISQNCTNYEYIIIDGGSTDGTVDIIKKYQEQLAYWCSEKDGGIYNAMNKGCGKASGLWINFLNSGDTFADSQVLSSVEREIVNTPSADVVYGNIYIERNGQLAVRQAENPCNKQRMYFCHQSSFVKTELLRLLPFNEKYKMSADFSFFKHLYYLNKGFHKIDKALVVYDLRGISNTQRIAGLKENIAIIKEQDTMPKKVGFLMRLYFVVLWNTLRNKS</sequence>
<keyword evidence="3" id="KW-1185">Reference proteome</keyword>
<protein>
    <submittedName>
        <fullName evidence="2">Glycosyl transferase family 2</fullName>
    </submittedName>
</protein>
<dbReference type="Proteomes" id="UP000294830">
    <property type="component" value="Unassembled WGS sequence"/>
</dbReference>
<dbReference type="SUPFAM" id="SSF53448">
    <property type="entry name" value="Nucleotide-diphospho-sugar transferases"/>
    <property type="match status" value="1"/>
</dbReference>
<dbReference type="RefSeq" id="WP_131838780.1">
    <property type="nucleotide sequence ID" value="NZ_SLWB01000004.1"/>
</dbReference>
<dbReference type="GO" id="GO:0016758">
    <property type="term" value="F:hexosyltransferase activity"/>
    <property type="evidence" value="ECO:0007669"/>
    <property type="project" value="UniProtKB-ARBA"/>
</dbReference>
<dbReference type="AlphaFoldDB" id="A0A4R2EM89"/>
<dbReference type="InterPro" id="IPR029044">
    <property type="entry name" value="Nucleotide-diphossugar_trans"/>
</dbReference>
<comment type="caution">
    <text evidence="2">The sequence shown here is derived from an EMBL/GenBank/DDBJ whole genome shotgun (WGS) entry which is preliminary data.</text>
</comment>
<dbReference type="PANTHER" id="PTHR22916:SF67">
    <property type="entry name" value="COLANIC ACID BIOSYNTHESIS GLYCOSYL TRANSFERASE WCAE-RELATED"/>
    <property type="match status" value="1"/>
</dbReference>
<feature type="domain" description="Glycosyltransferase 2-like" evidence="1">
    <location>
        <begin position="5"/>
        <end position="144"/>
    </location>
</feature>
<accession>A0A4R2EM89</accession>
<dbReference type="EMBL" id="SLWB01000004">
    <property type="protein sequence ID" value="TCN70228.1"/>
    <property type="molecule type" value="Genomic_DNA"/>
</dbReference>
<keyword evidence="2" id="KW-0808">Transferase</keyword>
<reference evidence="2 3" key="1">
    <citation type="submission" date="2019-03" db="EMBL/GenBank/DDBJ databases">
        <title>Genomic Encyclopedia of Archaeal and Bacterial Type Strains, Phase II (KMG-II): from individual species to whole genera.</title>
        <authorList>
            <person name="Goeker M."/>
        </authorList>
    </citation>
    <scope>NUCLEOTIDE SEQUENCE [LARGE SCALE GENOMIC DNA]</scope>
    <source>
        <strain evidence="2 3">RL-C</strain>
    </source>
</reference>
<dbReference type="Pfam" id="PF00535">
    <property type="entry name" value="Glycos_transf_2"/>
    <property type="match status" value="1"/>
</dbReference>
<evidence type="ECO:0000259" key="1">
    <source>
        <dbReference type="Pfam" id="PF00535"/>
    </source>
</evidence>
<proteinExistence type="predicted"/>
<dbReference type="InterPro" id="IPR001173">
    <property type="entry name" value="Glyco_trans_2-like"/>
</dbReference>
<dbReference type="PANTHER" id="PTHR22916">
    <property type="entry name" value="GLYCOSYLTRANSFERASE"/>
    <property type="match status" value="1"/>
</dbReference>
<name>A0A4R2EM89_9BACT</name>
<evidence type="ECO:0000313" key="2">
    <source>
        <dbReference type="EMBL" id="TCN70228.1"/>
    </source>
</evidence>
<dbReference type="Gene3D" id="3.90.550.10">
    <property type="entry name" value="Spore Coat Polysaccharide Biosynthesis Protein SpsA, Chain A"/>
    <property type="match status" value="1"/>
</dbReference>
<dbReference type="CDD" id="cd06433">
    <property type="entry name" value="GT_2_WfgS_like"/>
    <property type="match status" value="1"/>
</dbReference>
<evidence type="ECO:0000313" key="3">
    <source>
        <dbReference type="Proteomes" id="UP000294830"/>
    </source>
</evidence>
<organism evidence="2 3">
    <name type="scientific">Acetobacteroides hydrogenigenes</name>
    <dbReference type="NCBI Taxonomy" id="979970"/>
    <lineage>
        <taxon>Bacteria</taxon>
        <taxon>Pseudomonadati</taxon>
        <taxon>Bacteroidota</taxon>
        <taxon>Bacteroidia</taxon>
        <taxon>Bacteroidales</taxon>
        <taxon>Rikenellaceae</taxon>
        <taxon>Acetobacteroides</taxon>
    </lineage>
</organism>